<organism evidence="1 2">
    <name type="scientific">Marssonina brunnea f. sp. multigermtubi (strain MB_m1)</name>
    <name type="common">Marssonina leaf spot fungus</name>
    <dbReference type="NCBI Taxonomy" id="1072389"/>
    <lineage>
        <taxon>Eukaryota</taxon>
        <taxon>Fungi</taxon>
        <taxon>Dikarya</taxon>
        <taxon>Ascomycota</taxon>
        <taxon>Pezizomycotina</taxon>
        <taxon>Leotiomycetes</taxon>
        <taxon>Helotiales</taxon>
        <taxon>Drepanopezizaceae</taxon>
        <taxon>Drepanopeziza</taxon>
    </lineage>
</organism>
<dbReference type="KEGG" id="mbe:MBM_03214"/>
<reference evidence="1 2" key="1">
    <citation type="journal article" date="2012" name="BMC Genomics">
        <title>Sequencing the genome of Marssonina brunnea reveals fungus-poplar co-evolution.</title>
        <authorList>
            <person name="Zhu S."/>
            <person name="Cao Y.-Z."/>
            <person name="Jiang C."/>
            <person name="Tan B.-Y."/>
            <person name="Wang Z."/>
            <person name="Feng S."/>
            <person name="Zhang L."/>
            <person name="Su X.-H."/>
            <person name="Brejova B."/>
            <person name="Vinar T."/>
            <person name="Xu M."/>
            <person name="Wang M.-X."/>
            <person name="Zhang S.-G."/>
            <person name="Huang M.-R."/>
            <person name="Wu R."/>
            <person name="Zhou Y."/>
        </authorList>
    </citation>
    <scope>NUCLEOTIDE SEQUENCE [LARGE SCALE GENOMIC DNA]</scope>
    <source>
        <strain evidence="1 2">MB_m1</strain>
    </source>
</reference>
<accession>K1X1T0</accession>
<name>K1X1T0_MARBU</name>
<dbReference type="Proteomes" id="UP000006753">
    <property type="component" value="Unassembled WGS sequence"/>
</dbReference>
<dbReference type="EMBL" id="JH921432">
    <property type="protein sequence ID" value="EKD18972.1"/>
    <property type="molecule type" value="Genomic_DNA"/>
</dbReference>
<dbReference type="OrthoDB" id="10646500at2759"/>
<dbReference type="AlphaFoldDB" id="K1X1T0"/>
<protein>
    <submittedName>
        <fullName evidence="1">Uncharacterized protein</fullName>
    </submittedName>
</protein>
<dbReference type="InParanoid" id="K1X1T0"/>
<keyword evidence="2" id="KW-1185">Reference proteome</keyword>
<sequence length="325" mass="35869">MFEDNTLGCDVQLVQIHFTMIKGLDTLSEDPIINHQNRRAFALPTPAAATRGSREYLLNNLPCLQDFQASLGVDSKSLPLSKGQKINKLHTLAMTVTRNLECDRGGLERVLIDSALPGLGSMRATFLPGCSAYTLELLLDWLSNVEQPTGQPTPAHPTQALEAEALTMPALTPPIRLILFEVRIAGSCRGGETSSMFHVGLIPVFAPSFQIPACLIENCLSCLIFGYPRLADVSQSCSVMAVTSFIIYLINCFKHSGTCLLSFVDRFNLWHIPIFGKRRPTRPITHRDILSFWSGYSGPYLLAYTLFAYTLEIGTNEVQENGCLL</sequence>
<proteinExistence type="predicted"/>
<evidence type="ECO:0000313" key="1">
    <source>
        <dbReference type="EMBL" id="EKD18972.1"/>
    </source>
</evidence>
<dbReference type="HOGENOM" id="CLU_855500_0_0_1"/>
<evidence type="ECO:0000313" key="2">
    <source>
        <dbReference type="Proteomes" id="UP000006753"/>
    </source>
</evidence>
<gene>
    <name evidence="1" type="ORF">MBM_03214</name>
</gene>